<dbReference type="Pfam" id="PF00069">
    <property type="entry name" value="Pkinase"/>
    <property type="match status" value="1"/>
</dbReference>
<name>A0AA87ZHW4_FICCA</name>
<evidence type="ECO:0000256" key="20">
    <source>
        <dbReference type="SAM" id="MobiDB-lite"/>
    </source>
</evidence>
<evidence type="ECO:0000313" key="24">
    <source>
        <dbReference type="Proteomes" id="UP001187192"/>
    </source>
</evidence>
<accession>A0AA87ZHW4</accession>
<protein>
    <recommendedName>
        <fullName evidence="4">non-specific serine/threonine protein kinase</fullName>
        <ecNumber evidence="4">2.7.11.1</ecNumber>
    </recommendedName>
</protein>
<comment type="caution">
    <text evidence="23">The sequence shown here is derived from an EMBL/GenBank/DDBJ whole genome shotgun (WGS) entry which is preliminary data.</text>
</comment>
<keyword evidence="9 21" id="KW-0812">Transmembrane</keyword>
<evidence type="ECO:0000256" key="3">
    <source>
        <dbReference type="ARBA" id="ARBA00010217"/>
    </source>
</evidence>
<dbReference type="AlphaFoldDB" id="A0AA87ZHW4"/>
<dbReference type="InterPro" id="IPR017441">
    <property type="entry name" value="Protein_kinase_ATP_BS"/>
</dbReference>
<evidence type="ECO:0000256" key="15">
    <source>
        <dbReference type="ARBA" id="ARBA00023170"/>
    </source>
</evidence>
<dbReference type="FunFam" id="1.10.510.10:FF:000240">
    <property type="entry name" value="Lectin-domain containing receptor kinase A4.3"/>
    <property type="match status" value="1"/>
</dbReference>
<evidence type="ECO:0000256" key="12">
    <source>
        <dbReference type="ARBA" id="ARBA00022840"/>
    </source>
</evidence>
<evidence type="ECO:0000256" key="4">
    <source>
        <dbReference type="ARBA" id="ARBA00012513"/>
    </source>
</evidence>
<dbReference type="InterPro" id="IPR000719">
    <property type="entry name" value="Prot_kinase_dom"/>
</dbReference>
<dbReference type="Pfam" id="PF11721">
    <property type="entry name" value="Malectin"/>
    <property type="match status" value="1"/>
</dbReference>
<keyword evidence="14 21" id="KW-0472">Membrane</keyword>
<keyword evidence="11 19" id="KW-0547">Nucleotide-binding</keyword>
<feature type="binding site" evidence="19">
    <location>
        <position position="310"/>
    </location>
    <ligand>
        <name>ATP</name>
        <dbReference type="ChEBI" id="CHEBI:30616"/>
    </ligand>
</feature>
<evidence type="ECO:0000313" key="23">
    <source>
        <dbReference type="EMBL" id="GMN36558.1"/>
    </source>
</evidence>
<evidence type="ECO:0000256" key="6">
    <source>
        <dbReference type="ARBA" id="ARBA00022527"/>
    </source>
</evidence>
<dbReference type="GO" id="GO:0002229">
    <property type="term" value="P:defense response to oomycetes"/>
    <property type="evidence" value="ECO:0007669"/>
    <property type="project" value="UniProtKB-ARBA"/>
</dbReference>
<comment type="similarity">
    <text evidence="3">In the C-terminal section; belongs to the protein kinase superfamily. Ser/Thr protein kinase family.</text>
</comment>
<keyword evidence="16" id="KW-0325">Glycoprotein</keyword>
<reference evidence="23" key="1">
    <citation type="submission" date="2023-07" db="EMBL/GenBank/DDBJ databases">
        <title>draft genome sequence of fig (Ficus carica).</title>
        <authorList>
            <person name="Takahashi T."/>
            <person name="Nishimura K."/>
        </authorList>
    </citation>
    <scope>NUCLEOTIDE SEQUENCE</scope>
</reference>
<keyword evidence="7" id="KW-0597">Phosphoprotein</keyword>
<evidence type="ECO:0000256" key="9">
    <source>
        <dbReference type="ARBA" id="ARBA00022692"/>
    </source>
</evidence>
<dbReference type="PROSITE" id="PS00107">
    <property type="entry name" value="PROTEIN_KINASE_ATP"/>
    <property type="match status" value="1"/>
</dbReference>
<evidence type="ECO:0000256" key="17">
    <source>
        <dbReference type="ARBA" id="ARBA00047899"/>
    </source>
</evidence>
<evidence type="ECO:0000256" key="16">
    <source>
        <dbReference type="ARBA" id="ARBA00023180"/>
    </source>
</evidence>
<dbReference type="SUPFAM" id="SSF56112">
    <property type="entry name" value="Protein kinase-like (PK-like)"/>
    <property type="match status" value="1"/>
</dbReference>
<keyword evidence="10" id="KW-0732">Signal</keyword>
<keyword evidence="24" id="KW-1185">Reference proteome</keyword>
<comment type="catalytic activity">
    <reaction evidence="18">
        <text>L-seryl-[protein] + ATP = O-phospho-L-seryl-[protein] + ADP + H(+)</text>
        <dbReference type="Rhea" id="RHEA:17989"/>
        <dbReference type="Rhea" id="RHEA-COMP:9863"/>
        <dbReference type="Rhea" id="RHEA-COMP:11604"/>
        <dbReference type="ChEBI" id="CHEBI:15378"/>
        <dbReference type="ChEBI" id="CHEBI:29999"/>
        <dbReference type="ChEBI" id="CHEBI:30616"/>
        <dbReference type="ChEBI" id="CHEBI:83421"/>
        <dbReference type="ChEBI" id="CHEBI:456216"/>
        <dbReference type="EC" id="2.7.11.1"/>
    </reaction>
</comment>
<evidence type="ECO:0000256" key="2">
    <source>
        <dbReference type="ARBA" id="ARBA00008536"/>
    </source>
</evidence>
<dbReference type="Proteomes" id="UP001187192">
    <property type="component" value="Unassembled WGS sequence"/>
</dbReference>
<comment type="similarity">
    <text evidence="2">In the N-terminal section; belongs to the leguminous lectin family.</text>
</comment>
<dbReference type="Gene3D" id="3.30.200.20">
    <property type="entry name" value="Phosphorylase Kinase, domain 1"/>
    <property type="match status" value="1"/>
</dbReference>
<sequence>MRLGTCFPVAHPGTCQTITRKEYHSLYINCGGEEEEINGSRYDQDNNSLLPYGVSQKGTNYWAFSSSGSFLSTDSNSNDSIKSAKCGLPVEDAPLYSKARLAPVSLKYYGLCLLEGNYNVKLHFAEIVYNQDDTDHQSDLKKRIFDVYIQDKMVERNFHINSTASGTEKITVINRIAHVGENGLLKIHLYWAGKGSSGDPPDFNGPLLSAISVTPDFKLGEKLSRSQIAMITLGSITVALLLLLAFSWMMGWLEKEELHDIKVGDDKTVTLKQLIAATRGFNKDMEIGKGSFGTVYRAELPDHMVVAVKKVSTLSDEGIEKLNVGIYHLQNLRHENLVRLLDIHVGKDLCFLVYEYMENKSLADALFQRKIELNWDARFNICVGIAKGLQYLHEHPRWKMVHWGIKASNILLDGKLEPKISDLGLASASVENASEANYFLSLMGSEASTGYMAPEYPAIGKKSGYKYDVYSFGVVMLEIVCGRKNVGAGLKNKHELELLVDEVCIADSKGKLPSLVDESLSGTYDMKQAMTILKLAMKCTHISPGVRPTMSQVVSVLADDKPLDEISVPAPKEDEKSIDDSSEDLAT</sequence>
<dbReference type="Gene3D" id="1.10.510.10">
    <property type="entry name" value="Transferase(Phosphotransferase) domain 1"/>
    <property type="match status" value="1"/>
</dbReference>
<evidence type="ECO:0000256" key="18">
    <source>
        <dbReference type="ARBA" id="ARBA00048679"/>
    </source>
</evidence>
<dbReference type="EMBL" id="BTGU01000006">
    <property type="protein sequence ID" value="GMN36558.1"/>
    <property type="molecule type" value="Genomic_DNA"/>
</dbReference>
<keyword evidence="12 19" id="KW-0067">ATP-binding</keyword>
<keyword evidence="6" id="KW-0723">Serine/threonine-protein kinase</keyword>
<proteinExistence type="inferred from homology"/>
<dbReference type="PROSITE" id="PS50011">
    <property type="entry name" value="PROTEIN_KINASE_DOM"/>
    <property type="match status" value="1"/>
</dbReference>
<dbReference type="Gene3D" id="2.60.120.430">
    <property type="entry name" value="Galactose-binding lectin"/>
    <property type="match status" value="1"/>
</dbReference>
<evidence type="ECO:0000256" key="1">
    <source>
        <dbReference type="ARBA" id="ARBA00004251"/>
    </source>
</evidence>
<evidence type="ECO:0000256" key="8">
    <source>
        <dbReference type="ARBA" id="ARBA00022679"/>
    </source>
</evidence>
<evidence type="ECO:0000256" key="11">
    <source>
        <dbReference type="ARBA" id="ARBA00022741"/>
    </source>
</evidence>
<feature type="transmembrane region" description="Helical" evidence="21">
    <location>
        <begin position="228"/>
        <end position="253"/>
    </location>
</feature>
<evidence type="ECO:0000256" key="10">
    <source>
        <dbReference type="ARBA" id="ARBA00022729"/>
    </source>
</evidence>
<dbReference type="InterPro" id="IPR011009">
    <property type="entry name" value="Kinase-like_dom_sf"/>
</dbReference>
<feature type="domain" description="Protein kinase" evidence="22">
    <location>
        <begin position="281"/>
        <end position="563"/>
    </location>
</feature>
<dbReference type="InterPro" id="IPR021720">
    <property type="entry name" value="Malectin_dom"/>
</dbReference>
<comment type="catalytic activity">
    <reaction evidence="17">
        <text>L-threonyl-[protein] + ATP = O-phospho-L-threonyl-[protein] + ADP + H(+)</text>
        <dbReference type="Rhea" id="RHEA:46608"/>
        <dbReference type="Rhea" id="RHEA-COMP:11060"/>
        <dbReference type="Rhea" id="RHEA-COMP:11605"/>
        <dbReference type="ChEBI" id="CHEBI:15378"/>
        <dbReference type="ChEBI" id="CHEBI:30013"/>
        <dbReference type="ChEBI" id="CHEBI:30616"/>
        <dbReference type="ChEBI" id="CHEBI:61977"/>
        <dbReference type="ChEBI" id="CHEBI:456216"/>
        <dbReference type="EC" id="2.7.11.1"/>
    </reaction>
</comment>
<dbReference type="EC" id="2.7.11.1" evidence="4"/>
<dbReference type="GO" id="GO:0005524">
    <property type="term" value="F:ATP binding"/>
    <property type="evidence" value="ECO:0007669"/>
    <property type="project" value="UniProtKB-UniRule"/>
</dbReference>
<dbReference type="PANTHER" id="PTHR48006:SF48">
    <property type="entry name" value="PROTEIN KINASE DOMAIN-CONTAINING PROTEIN"/>
    <property type="match status" value="1"/>
</dbReference>
<keyword evidence="13 21" id="KW-1133">Transmembrane helix</keyword>
<evidence type="ECO:0000256" key="5">
    <source>
        <dbReference type="ARBA" id="ARBA00022475"/>
    </source>
</evidence>
<evidence type="ECO:0000256" key="7">
    <source>
        <dbReference type="ARBA" id="ARBA00022553"/>
    </source>
</evidence>
<feature type="region of interest" description="Disordered" evidence="20">
    <location>
        <begin position="564"/>
        <end position="587"/>
    </location>
</feature>
<evidence type="ECO:0000256" key="21">
    <source>
        <dbReference type="SAM" id="Phobius"/>
    </source>
</evidence>
<evidence type="ECO:0000256" key="14">
    <source>
        <dbReference type="ARBA" id="ARBA00023136"/>
    </source>
</evidence>
<dbReference type="InterPro" id="IPR051824">
    <property type="entry name" value="LRR_Rcpt-Like_S/T_Kinase"/>
</dbReference>
<organism evidence="23 24">
    <name type="scientific">Ficus carica</name>
    <name type="common">Common fig</name>
    <dbReference type="NCBI Taxonomy" id="3494"/>
    <lineage>
        <taxon>Eukaryota</taxon>
        <taxon>Viridiplantae</taxon>
        <taxon>Streptophyta</taxon>
        <taxon>Embryophyta</taxon>
        <taxon>Tracheophyta</taxon>
        <taxon>Spermatophyta</taxon>
        <taxon>Magnoliopsida</taxon>
        <taxon>eudicotyledons</taxon>
        <taxon>Gunneridae</taxon>
        <taxon>Pentapetalae</taxon>
        <taxon>rosids</taxon>
        <taxon>fabids</taxon>
        <taxon>Rosales</taxon>
        <taxon>Moraceae</taxon>
        <taxon>Ficeae</taxon>
        <taxon>Ficus</taxon>
    </lineage>
</organism>
<dbReference type="GO" id="GO:0005886">
    <property type="term" value="C:plasma membrane"/>
    <property type="evidence" value="ECO:0007669"/>
    <property type="project" value="UniProtKB-SubCell"/>
</dbReference>
<comment type="subcellular location">
    <subcellularLocation>
        <location evidence="1">Cell membrane</location>
        <topology evidence="1">Single-pass type I membrane protein</topology>
    </subcellularLocation>
</comment>
<evidence type="ECO:0000259" key="22">
    <source>
        <dbReference type="PROSITE" id="PS50011"/>
    </source>
</evidence>
<keyword evidence="15" id="KW-0675">Receptor</keyword>
<evidence type="ECO:0000256" key="19">
    <source>
        <dbReference type="PROSITE-ProRule" id="PRU10141"/>
    </source>
</evidence>
<evidence type="ECO:0000256" key="13">
    <source>
        <dbReference type="ARBA" id="ARBA00022989"/>
    </source>
</evidence>
<dbReference type="GO" id="GO:0004674">
    <property type="term" value="F:protein serine/threonine kinase activity"/>
    <property type="evidence" value="ECO:0007669"/>
    <property type="project" value="UniProtKB-KW"/>
</dbReference>
<gene>
    <name evidence="23" type="ORF">TIFTF001_006111</name>
</gene>
<keyword evidence="8" id="KW-0808">Transferase</keyword>
<keyword evidence="5" id="KW-1003">Cell membrane</keyword>
<keyword evidence="6" id="KW-0418">Kinase</keyword>
<dbReference type="PANTHER" id="PTHR48006">
    <property type="entry name" value="LEUCINE-RICH REPEAT-CONTAINING PROTEIN DDB_G0281931-RELATED"/>
    <property type="match status" value="1"/>
</dbReference>